<evidence type="ECO:0000313" key="2">
    <source>
        <dbReference type="Proteomes" id="UP000238479"/>
    </source>
</evidence>
<protein>
    <submittedName>
        <fullName evidence="1">Uncharacterized protein</fullName>
    </submittedName>
</protein>
<dbReference type="AlphaFoldDB" id="A0A2P6QVD1"/>
<dbReference type="Gramene" id="PRQ38137">
    <property type="protein sequence ID" value="PRQ38137"/>
    <property type="gene ID" value="RchiOBHm_Chr4g0410461"/>
</dbReference>
<evidence type="ECO:0000313" key="1">
    <source>
        <dbReference type="EMBL" id="PRQ38137.1"/>
    </source>
</evidence>
<organism evidence="1 2">
    <name type="scientific">Rosa chinensis</name>
    <name type="common">China rose</name>
    <dbReference type="NCBI Taxonomy" id="74649"/>
    <lineage>
        <taxon>Eukaryota</taxon>
        <taxon>Viridiplantae</taxon>
        <taxon>Streptophyta</taxon>
        <taxon>Embryophyta</taxon>
        <taxon>Tracheophyta</taxon>
        <taxon>Spermatophyta</taxon>
        <taxon>Magnoliopsida</taxon>
        <taxon>eudicotyledons</taxon>
        <taxon>Gunneridae</taxon>
        <taxon>Pentapetalae</taxon>
        <taxon>rosids</taxon>
        <taxon>fabids</taxon>
        <taxon>Rosales</taxon>
        <taxon>Rosaceae</taxon>
        <taxon>Rosoideae</taxon>
        <taxon>Rosoideae incertae sedis</taxon>
        <taxon>Rosa</taxon>
    </lineage>
</organism>
<dbReference type="EMBL" id="PDCK01000042">
    <property type="protein sequence ID" value="PRQ38137.1"/>
    <property type="molecule type" value="Genomic_DNA"/>
</dbReference>
<reference evidence="1 2" key="1">
    <citation type="journal article" date="2018" name="Nat. Genet.">
        <title>The Rosa genome provides new insights in the design of modern roses.</title>
        <authorList>
            <person name="Bendahmane M."/>
        </authorList>
    </citation>
    <scope>NUCLEOTIDE SEQUENCE [LARGE SCALE GENOMIC DNA]</scope>
    <source>
        <strain evidence="2">cv. Old Blush</strain>
    </source>
</reference>
<sequence>MSDIVLCITVGTNTSSYLSLIGSRRVCRSHSGFDQYIGSYLDSVIIYLNL</sequence>
<name>A0A2P6QVD1_ROSCH</name>
<gene>
    <name evidence="1" type="ORF">RchiOBHm_Chr4g0410461</name>
</gene>
<proteinExistence type="predicted"/>
<comment type="caution">
    <text evidence="1">The sequence shown here is derived from an EMBL/GenBank/DDBJ whole genome shotgun (WGS) entry which is preliminary data.</text>
</comment>
<dbReference type="Proteomes" id="UP000238479">
    <property type="component" value="Chromosome 4"/>
</dbReference>
<keyword evidence="2" id="KW-1185">Reference proteome</keyword>
<accession>A0A2P6QVD1</accession>